<evidence type="ECO:0000313" key="12">
    <source>
        <dbReference type="Proteomes" id="UP000229554"/>
    </source>
</evidence>
<dbReference type="PANTHER" id="PTHR30081:SF8">
    <property type="entry name" value="PROTEIN TRANSLOCASE SUBUNIT SECF"/>
    <property type="match status" value="1"/>
</dbReference>
<accession>A0A2M8KT31</accession>
<evidence type="ECO:0000259" key="10">
    <source>
        <dbReference type="Pfam" id="PF02355"/>
    </source>
</evidence>
<dbReference type="InterPro" id="IPR048634">
    <property type="entry name" value="SecD_SecF_C"/>
</dbReference>
<dbReference type="SUPFAM" id="SSF82866">
    <property type="entry name" value="Multidrug efflux transporter AcrB transmembrane domain"/>
    <property type="match status" value="1"/>
</dbReference>
<keyword evidence="5" id="KW-0653">Protein transport</keyword>
<gene>
    <name evidence="11" type="ORF">COU88_01490</name>
</gene>
<evidence type="ECO:0000256" key="8">
    <source>
        <dbReference type="ARBA" id="ARBA00023136"/>
    </source>
</evidence>
<proteinExistence type="predicted"/>
<feature type="transmembrane region" description="Helical" evidence="9">
    <location>
        <begin position="30"/>
        <end position="57"/>
    </location>
</feature>
<organism evidence="11 12">
    <name type="scientific">Candidatus Roizmanbacteria bacterium CG10_big_fil_rev_8_21_14_0_10_39_6</name>
    <dbReference type="NCBI Taxonomy" id="1974853"/>
    <lineage>
        <taxon>Bacteria</taxon>
        <taxon>Candidatus Roizmaniibacteriota</taxon>
    </lineage>
</organism>
<name>A0A2M8KT31_9BACT</name>
<evidence type="ECO:0000256" key="1">
    <source>
        <dbReference type="ARBA" id="ARBA00004651"/>
    </source>
</evidence>
<evidence type="ECO:0000256" key="9">
    <source>
        <dbReference type="SAM" id="Phobius"/>
    </source>
</evidence>
<keyword evidence="4 9" id="KW-0812">Transmembrane</keyword>
<evidence type="ECO:0000256" key="4">
    <source>
        <dbReference type="ARBA" id="ARBA00022692"/>
    </source>
</evidence>
<protein>
    <submittedName>
        <fullName evidence="11">Protein translocase subunit SecF</fullName>
    </submittedName>
</protein>
<keyword evidence="6 9" id="KW-1133">Transmembrane helix</keyword>
<dbReference type="InterPro" id="IPR022813">
    <property type="entry name" value="SecD/SecF_arch_bac"/>
</dbReference>
<dbReference type="Pfam" id="PF02355">
    <property type="entry name" value="SecD_SecF_C"/>
    <property type="match status" value="1"/>
</dbReference>
<dbReference type="GO" id="GO:0015031">
    <property type="term" value="P:protein transport"/>
    <property type="evidence" value="ECO:0007669"/>
    <property type="project" value="UniProtKB-KW"/>
</dbReference>
<sequence length="98" mass="10913">SVHDTIIIFDKLKEEEKSGRYSGLEEKINAALTLTIVRSANTSITTILVLASLVILGGSATRWFSISLLIGMFLGTYSSPFIAAPMYYFLTRFFKKRA</sequence>
<comment type="caution">
    <text evidence="11">The sequence shown here is derived from an EMBL/GenBank/DDBJ whole genome shotgun (WGS) entry which is preliminary data.</text>
</comment>
<comment type="subcellular location">
    <subcellularLocation>
        <location evidence="1">Cell membrane</location>
        <topology evidence="1">Multi-pass membrane protein</topology>
    </subcellularLocation>
</comment>
<evidence type="ECO:0000256" key="2">
    <source>
        <dbReference type="ARBA" id="ARBA00022448"/>
    </source>
</evidence>
<feature type="domain" description="Protein export membrane protein SecD/SecF C-terminal" evidence="10">
    <location>
        <begin position="1"/>
        <end position="91"/>
    </location>
</feature>
<evidence type="ECO:0000256" key="3">
    <source>
        <dbReference type="ARBA" id="ARBA00022475"/>
    </source>
</evidence>
<dbReference type="PANTHER" id="PTHR30081">
    <property type="entry name" value="PROTEIN-EXPORT MEMBRANE PROTEIN SEC"/>
    <property type="match status" value="1"/>
</dbReference>
<evidence type="ECO:0000256" key="7">
    <source>
        <dbReference type="ARBA" id="ARBA00023010"/>
    </source>
</evidence>
<keyword evidence="2" id="KW-0813">Transport</keyword>
<evidence type="ECO:0000313" key="11">
    <source>
        <dbReference type="EMBL" id="PJE63076.1"/>
    </source>
</evidence>
<dbReference type="EMBL" id="PFED01000060">
    <property type="protein sequence ID" value="PJE63076.1"/>
    <property type="molecule type" value="Genomic_DNA"/>
</dbReference>
<dbReference type="Proteomes" id="UP000229554">
    <property type="component" value="Unassembled WGS sequence"/>
</dbReference>
<evidence type="ECO:0000256" key="5">
    <source>
        <dbReference type="ARBA" id="ARBA00022927"/>
    </source>
</evidence>
<reference evidence="12" key="1">
    <citation type="submission" date="2017-09" db="EMBL/GenBank/DDBJ databases">
        <title>Depth-based differentiation of microbial function through sediment-hosted aquifers and enrichment of novel symbionts in the deep terrestrial subsurface.</title>
        <authorList>
            <person name="Probst A.J."/>
            <person name="Ladd B."/>
            <person name="Jarett J.K."/>
            <person name="Geller-Mcgrath D.E."/>
            <person name="Sieber C.M.K."/>
            <person name="Emerson J.B."/>
            <person name="Anantharaman K."/>
            <person name="Thomas B.C."/>
            <person name="Malmstrom R."/>
            <person name="Stieglmeier M."/>
            <person name="Klingl A."/>
            <person name="Woyke T."/>
            <person name="Ryan C.M."/>
            <person name="Banfield J.F."/>
        </authorList>
    </citation>
    <scope>NUCLEOTIDE SEQUENCE [LARGE SCALE GENOMIC DNA]</scope>
</reference>
<dbReference type="GO" id="GO:0005886">
    <property type="term" value="C:plasma membrane"/>
    <property type="evidence" value="ECO:0007669"/>
    <property type="project" value="UniProtKB-SubCell"/>
</dbReference>
<keyword evidence="8 9" id="KW-0472">Membrane</keyword>
<keyword evidence="7" id="KW-0811">Translocation</keyword>
<feature type="non-terminal residue" evidence="11">
    <location>
        <position position="1"/>
    </location>
</feature>
<evidence type="ECO:0000256" key="6">
    <source>
        <dbReference type="ARBA" id="ARBA00022989"/>
    </source>
</evidence>
<dbReference type="Gene3D" id="1.20.1640.10">
    <property type="entry name" value="Multidrug efflux transporter AcrB transmembrane domain"/>
    <property type="match status" value="1"/>
</dbReference>
<dbReference type="AlphaFoldDB" id="A0A2M8KT31"/>
<feature type="transmembrane region" description="Helical" evidence="9">
    <location>
        <begin position="63"/>
        <end position="90"/>
    </location>
</feature>
<keyword evidence="3" id="KW-1003">Cell membrane</keyword>